<dbReference type="Proteomes" id="UP000610594">
    <property type="component" value="Unassembled WGS sequence"/>
</dbReference>
<name>A0ABX0MSK9_9BURK</name>
<reference evidence="1 2" key="1">
    <citation type="submission" date="2019-10" db="EMBL/GenBank/DDBJ databases">
        <title>Taxonomy of Antarctic Massilia spp.: description of Massilia rubra sp. nov., Massilia aquatica sp. nov., Massilia mucilaginosa sp. nov., Massilia frigida sp. nov. isolated from streams, lakes and regoliths.</title>
        <authorList>
            <person name="Holochova P."/>
            <person name="Sedlacek I."/>
            <person name="Kralova S."/>
            <person name="Maslanova I."/>
            <person name="Busse H.-J."/>
            <person name="Stankova E."/>
            <person name="Vrbovska V."/>
            <person name="Kovarovic V."/>
            <person name="Bartak M."/>
            <person name="Svec P."/>
            <person name="Pantucek R."/>
        </authorList>
    </citation>
    <scope>NUCLEOTIDE SEQUENCE [LARGE SCALE GENOMIC DNA]</scope>
    <source>
        <strain evidence="1 2">CCM 8694</strain>
    </source>
</reference>
<evidence type="ECO:0000313" key="2">
    <source>
        <dbReference type="Proteomes" id="UP000610594"/>
    </source>
</evidence>
<gene>
    <name evidence="1" type="ORF">F1735_11545</name>
</gene>
<keyword evidence="2" id="KW-1185">Reference proteome</keyword>
<organism evidence="1 2">
    <name type="scientific">Massilia genomosp. 1</name>
    <dbReference type="NCBI Taxonomy" id="2609280"/>
    <lineage>
        <taxon>Bacteria</taxon>
        <taxon>Pseudomonadati</taxon>
        <taxon>Pseudomonadota</taxon>
        <taxon>Betaproteobacteria</taxon>
        <taxon>Burkholderiales</taxon>
        <taxon>Oxalobacteraceae</taxon>
        <taxon>Telluria group</taxon>
        <taxon>Massilia</taxon>
    </lineage>
</organism>
<evidence type="ECO:0000313" key="1">
    <source>
        <dbReference type="EMBL" id="NHZ62930.1"/>
    </source>
</evidence>
<protein>
    <submittedName>
        <fullName evidence="1">Uncharacterized protein</fullName>
    </submittedName>
</protein>
<accession>A0ABX0MSK9</accession>
<dbReference type="EMBL" id="WHJF01000024">
    <property type="protein sequence ID" value="NHZ62930.1"/>
    <property type="molecule type" value="Genomic_DNA"/>
</dbReference>
<proteinExistence type="predicted"/>
<sequence>MTLLEALQEKSQILPANPGWQECLQDVYTVYQPSVADFAQAIYTTWTAAGVAPASRVSFVQLTAGLNAISNTAGNPVYGMAAIGPVVNGFYMEVMIYVDTVTLRNEIGTSTQQPGNTSALISMSDNHPNDDHYQGGTCELDDEGLVGNMTIHWRAASSSAATDSVMLMAFRVSNGNWSDLASMPLKLADGSWVAYANPVPTPDTTVTYAFDFMINNCTVTFWFDPFMGDHDKDKQAPARA</sequence>
<comment type="caution">
    <text evidence="1">The sequence shown here is derived from an EMBL/GenBank/DDBJ whole genome shotgun (WGS) entry which is preliminary data.</text>
</comment>
<dbReference type="RefSeq" id="WP_167237064.1">
    <property type="nucleotide sequence ID" value="NZ_WHJF01000024.1"/>
</dbReference>